<sequence length="272" mass="28582">MTVEPMRWLDANRQPLFAVCQEQVGSHLVGVAEEELFSLTPAGQVETIPGIGSRIYTGTDALVPGSYSVTVGAWGTTRAHVRELKGQVTRAAILTRWVQKGNAELPIARWSSIKPVHYAAVSEGARVTAVFEPALAYWLLPEVTGALVAGNNAVNVLGEGPVTPRLTLTAAQAVVNPSVTTDAGVSTWHGTLQAGQTLVIDATPGVWSVTRGGVDVRTALTGPQPSLKPGMRTVTLSAGLSGTLSFRPAVLEPDGVLPDVEADGVYWEGVGW</sequence>
<evidence type="ECO:0000313" key="2">
    <source>
        <dbReference type="Proteomes" id="UP000192582"/>
    </source>
</evidence>
<protein>
    <submittedName>
        <fullName evidence="1">Uncharacterized protein</fullName>
    </submittedName>
</protein>
<gene>
    <name evidence="1" type="ORF">SAMN00790413_03531</name>
</gene>
<dbReference type="STRING" id="695939.SAMN00790413_03531"/>
<evidence type="ECO:0000313" key="1">
    <source>
        <dbReference type="EMBL" id="SMB85764.1"/>
    </source>
</evidence>
<reference evidence="1 2" key="1">
    <citation type="submission" date="2017-04" db="EMBL/GenBank/DDBJ databases">
        <authorList>
            <person name="Afonso C.L."/>
            <person name="Miller P.J."/>
            <person name="Scott M.A."/>
            <person name="Spackman E."/>
            <person name="Goraichik I."/>
            <person name="Dimitrov K.M."/>
            <person name="Suarez D.L."/>
            <person name="Swayne D.E."/>
        </authorList>
    </citation>
    <scope>NUCLEOTIDE SEQUENCE [LARGE SCALE GENOMIC DNA]</scope>
    <source>
        <strain evidence="1 2">KR-140</strain>
    </source>
</reference>
<organism evidence="1 2">
    <name type="scientific">Deinococcus hopiensis KR-140</name>
    <dbReference type="NCBI Taxonomy" id="695939"/>
    <lineage>
        <taxon>Bacteria</taxon>
        <taxon>Thermotogati</taxon>
        <taxon>Deinococcota</taxon>
        <taxon>Deinococci</taxon>
        <taxon>Deinococcales</taxon>
        <taxon>Deinococcaceae</taxon>
        <taxon>Deinococcus</taxon>
    </lineage>
</organism>
<accession>A0A1W1UYD0</accession>
<proteinExistence type="predicted"/>
<dbReference type="AlphaFoldDB" id="A0A1W1UYD0"/>
<dbReference type="OrthoDB" id="68378at2"/>
<dbReference type="RefSeq" id="WP_084047454.1">
    <property type="nucleotide sequence ID" value="NZ_FWWU01000008.1"/>
</dbReference>
<dbReference type="EMBL" id="FWWU01000008">
    <property type="protein sequence ID" value="SMB85764.1"/>
    <property type="molecule type" value="Genomic_DNA"/>
</dbReference>
<dbReference type="Proteomes" id="UP000192582">
    <property type="component" value="Unassembled WGS sequence"/>
</dbReference>
<keyword evidence="2" id="KW-1185">Reference proteome</keyword>
<name>A0A1W1UYD0_9DEIO</name>